<dbReference type="GO" id="GO:1990573">
    <property type="term" value="P:potassium ion import across plasma membrane"/>
    <property type="evidence" value="ECO:0007669"/>
    <property type="project" value="TreeGrafter"/>
</dbReference>
<dbReference type="InterPro" id="IPR001757">
    <property type="entry name" value="P_typ_ATPase"/>
</dbReference>
<dbReference type="InterPro" id="IPR050510">
    <property type="entry name" value="Cation_transp_ATPase_P-type"/>
</dbReference>
<dbReference type="Gene3D" id="1.20.1110.10">
    <property type="entry name" value="Calcium-transporting ATPase, transmembrane domain"/>
    <property type="match status" value="1"/>
</dbReference>
<protein>
    <recommendedName>
        <fullName evidence="9">Cation-transporting P-type ATPase N-terminal domain-containing protein</fullName>
    </recommendedName>
</protein>
<dbReference type="Pfam" id="PF00122">
    <property type="entry name" value="E1-E2_ATPase"/>
    <property type="match status" value="1"/>
</dbReference>
<evidence type="ECO:0000313" key="11">
    <source>
        <dbReference type="Proteomes" id="UP001151516"/>
    </source>
</evidence>
<dbReference type="InterPro" id="IPR008250">
    <property type="entry name" value="ATPase_P-typ_transduc_dom_A_sf"/>
</dbReference>
<accession>A0A9W8GSB1</accession>
<dbReference type="InterPro" id="IPR006068">
    <property type="entry name" value="ATPase_P-typ_cation-transptr_C"/>
</dbReference>
<feature type="transmembrane region" description="Helical" evidence="8">
    <location>
        <begin position="960"/>
        <end position="986"/>
    </location>
</feature>
<dbReference type="InterPro" id="IPR004014">
    <property type="entry name" value="ATPase_P-typ_cation-transptr_N"/>
</dbReference>
<dbReference type="Gene3D" id="3.40.1110.10">
    <property type="entry name" value="Calcium-transporting ATPase, cytoplasmic domain N"/>
    <property type="match status" value="1"/>
</dbReference>
<proteinExistence type="predicted"/>
<dbReference type="Gene3D" id="2.70.150.10">
    <property type="entry name" value="Calcium-transporting ATPase, cytoplasmic transduction domain A"/>
    <property type="match status" value="1"/>
</dbReference>
<dbReference type="SUPFAM" id="SSF81653">
    <property type="entry name" value="Calcium ATPase, transduction domain A"/>
    <property type="match status" value="1"/>
</dbReference>
<evidence type="ECO:0000256" key="4">
    <source>
        <dbReference type="ARBA" id="ARBA00022741"/>
    </source>
</evidence>
<evidence type="ECO:0000259" key="9">
    <source>
        <dbReference type="SMART" id="SM00831"/>
    </source>
</evidence>
<feature type="transmembrane region" description="Helical" evidence="8">
    <location>
        <begin position="190"/>
        <end position="209"/>
    </location>
</feature>
<evidence type="ECO:0000256" key="5">
    <source>
        <dbReference type="ARBA" id="ARBA00022840"/>
    </source>
</evidence>
<evidence type="ECO:0000256" key="1">
    <source>
        <dbReference type="ARBA" id="ARBA00004651"/>
    </source>
</evidence>
<dbReference type="GO" id="GO:0036376">
    <property type="term" value="P:sodium ion export across plasma membrane"/>
    <property type="evidence" value="ECO:0007669"/>
    <property type="project" value="TreeGrafter"/>
</dbReference>
<dbReference type="GO" id="GO:0005886">
    <property type="term" value="C:plasma membrane"/>
    <property type="evidence" value="ECO:0007669"/>
    <property type="project" value="UniProtKB-SubCell"/>
</dbReference>
<keyword evidence="4" id="KW-0547">Nucleotide-binding</keyword>
<dbReference type="NCBIfam" id="TIGR01494">
    <property type="entry name" value="ATPase_P-type"/>
    <property type="match status" value="2"/>
</dbReference>
<feature type="transmembrane region" description="Helical" evidence="8">
    <location>
        <begin position="393"/>
        <end position="416"/>
    </location>
</feature>
<dbReference type="Pfam" id="PF00689">
    <property type="entry name" value="Cation_ATPase_C"/>
    <property type="match status" value="1"/>
</dbReference>
<name>A0A9W8GSB1_9FUNG</name>
<dbReference type="GO" id="GO:0005524">
    <property type="term" value="F:ATP binding"/>
    <property type="evidence" value="ECO:0007669"/>
    <property type="project" value="UniProtKB-KW"/>
</dbReference>
<dbReference type="GO" id="GO:0016887">
    <property type="term" value="F:ATP hydrolysis activity"/>
    <property type="evidence" value="ECO:0007669"/>
    <property type="project" value="InterPro"/>
</dbReference>
<keyword evidence="5" id="KW-0067">ATP-binding</keyword>
<evidence type="ECO:0000256" key="6">
    <source>
        <dbReference type="ARBA" id="ARBA00022989"/>
    </source>
</evidence>
<evidence type="ECO:0000256" key="3">
    <source>
        <dbReference type="ARBA" id="ARBA00022692"/>
    </source>
</evidence>
<evidence type="ECO:0000256" key="2">
    <source>
        <dbReference type="ARBA" id="ARBA00022475"/>
    </source>
</evidence>
<dbReference type="EMBL" id="JANBTX010000004">
    <property type="protein sequence ID" value="KAJ2691056.1"/>
    <property type="molecule type" value="Genomic_DNA"/>
</dbReference>
<dbReference type="OrthoDB" id="158672at2759"/>
<evidence type="ECO:0000256" key="7">
    <source>
        <dbReference type="ARBA" id="ARBA00023136"/>
    </source>
</evidence>
<dbReference type="SUPFAM" id="SSF81660">
    <property type="entry name" value="Metal cation-transporting ATPase, ATP-binding domain N"/>
    <property type="match status" value="1"/>
</dbReference>
<dbReference type="InterPro" id="IPR023299">
    <property type="entry name" value="ATPase_P-typ_cyto_dom_N"/>
</dbReference>
<dbReference type="Pfam" id="PF00690">
    <property type="entry name" value="Cation_ATPase_N"/>
    <property type="match status" value="1"/>
</dbReference>
<feature type="transmembrane region" description="Helical" evidence="8">
    <location>
        <begin position="1091"/>
        <end position="1109"/>
    </location>
</feature>
<feature type="transmembrane region" description="Helical" evidence="8">
    <location>
        <begin position="1014"/>
        <end position="1039"/>
    </location>
</feature>
<dbReference type="PANTHER" id="PTHR43294:SF21">
    <property type="entry name" value="CATION TRANSPORTING ATPASE"/>
    <property type="match status" value="1"/>
</dbReference>
<feature type="transmembrane region" description="Helical" evidence="8">
    <location>
        <begin position="352"/>
        <end position="373"/>
    </location>
</feature>
<dbReference type="PRINTS" id="PR00121">
    <property type="entry name" value="NAKATPASE"/>
</dbReference>
<dbReference type="PRINTS" id="PR00119">
    <property type="entry name" value="CATATPASE"/>
</dbReference>
<dbReference type="InterPro" id="IPR036412">
    <property type="entry name" value="HAD-like_sf"/>
</dbReference>
<dbReference type="SUPFAM" id="SSF81665">
    <property type="entry name" value="Calcium ATPase, transmembrane domain M"/>
    <property type="match status" value="1"/>
</dbReference>
<dbReference type="InterPro" id="IPR059000">
    <property type="entry name" value="ATPase_P-type_domA"/>
</dbReference>
<dbReference type="PANTHER" id="PTHR43294">
    <property type="entry name" value="SODIUM/POTASSIUM-TRANSPORTING ATPASE SUBUNIT ALPHA"/>
    <property type="match status" value="1"/>
</dbReference>
<dbReference type="Proteomes" id="UP001151516">
    <property type="component" value="Unassembled WGS sequence"/>
</dbReference>
<keyword evidence="11" id="KW-1185">Reference proteome</keyword>
<feature type="transmembrane region" description="Helical" evidence="8">
    <location>
        <begin position="155"/>
        <end position="178"/>
    </location>
</feature>
<dbReference type="Pfam" id="PF13246">
    <property type="entry name" value="Cation_ATPase"/>
    <property type="match status" value="1"/>
</dbReference>
<dbReference type="SUPFAM" id="SSF56784">
    <property type="entry name" value="HAD-like"/>
    <property type="match status" value="1"/>
</dbReference>
<feature type="domain" description="Cation-transporting P-type ATPase N-terminal" evidence="9">
    <location>
        <begin position="106"/>
        <end position="179"/>
    </location>
</feature>
<dbReference type="GO" id="GO:0005391">
    <property type="term" value="F:P-type sodium:potassium-exchanging transporter activity"/>
    <property type="evidence" value="ECO:0007669"/>
    <property type="project" value="TreeGrafter"/>
</dbReference>
<comment type="subcellular location">
    <subcellularLocation>
        <location evidence="1">Cell membrane</location>
        <topology evidence="1">Multi-pass membrane protein</topology>
    </subcellularLocation>
</comment>
<dbReference type="SMART" id="SM00831">
    <property type="entry name" value="Cation_ATPase_N"/>
    <property type="match status" value="1"/>
</dbReference>
<keyword evidence="2" id="KW-1003">Cell membrane</keyword>
<dbReference type="GO" id="GO:0030007">
    <property type="term" value="P:intracellular potassium ion homeostasis"/>
    <property type="evidence" value="ECO:0007669"/>
    <property type="project" value="TreeGrafter"/>
</dbReference>
<comment type="caution">
    <text evidence="10">The sequence shown here is derived from an EMBL/GenBank/DDBJ whole genome shotgun (WGS) entry which is preliminary data.</text>
</comment>
<dbReference type="Pfam" id="PF08282">
    <property type="entry name" value="Hydrolase_3"/>
    <property type="match status" value="1"/>
</dbReference>
<organism evidence="10 11">
    <name type="scientific">Coemansia spiralis</name>
    <dbReference type="NCBI Taxonomy" id="417178"/>
    <lineage>
        <taxon>Eukaryota</taxon>
        <taxon>Fungi</taxon>
        <taxon>Fungi incertae sedis</taxon>
        <taxon>Zoopagomycota</taxon>
        <taxon>Kickxellomycotina</taxon>
        <taxon>Kickxellomycetes</taxon>
        <taxon>Kickxellales</taxon>
        <taxon>Kickxellaceae</taxon>
        <taxon>Coemansia</taxon>
    </lineage>
</organism>
<reference evidence="10" key="1">
    <citation type="submission" date="2022-07" db="EMBL/GenBank/DDBJ databases">
        <title>Phylogenomic reconstructions and comparative analyses of Kickxellomycotina fungi.</title>
        <authorList>
            <person name="Reynolds N.K."/>
            <person name="Stajich J.E."/>
            <person name="Barry K."/>
            <person name="Grigoriev I.V."/>
            <person name="Crous P."/>
            <person name="Smith M.E."/>
        </authorList>
    </citation>
    <scope>NUCLEOTIDE SEQUENCE</scope>
    <source>
        <strain evidence="10">CBS 109367</strain>
    </source>
</reference>
<dbReference type="Gene3D" id="3.40.50.1000">
    <property type="entry name" value="HAD superfamily/HAD-like"/>
    <property type="match status" value="1"/>
</dbReference>
<sequence>MEIQVAETQPLPAGGLPVTFTQYTQQSRTNLQLAAEFRTLSIQLSEGDERRSQRLRNVQSFLQSPRWRELFNEIIPLRSAYQQRWTDEQQLSVALTKIAEQLRSTTHHTETVNETYVKFNTSPTLGLEAKAVKRRVERDGPNVITARPRLVYLRLVSWFFGGFNRFLWISMIVFWLCWQPIGNPPQTGNLALAVVILFVICLQALFSAWQEWITSRALTSITSMLPAECTVLRDGQLQKIAGVQLVPGDIVTLRAGDRVPADMRLVSVSLDLLLDRSVLTGETNPTIGTVNYTNENYLVTRNIAMMGANITQGQCTGVVVATGDRTVLGRVTQLTLRKKAARTILQIEVHRLVNGLTTVSLVVGAIFILLWAVWLRTSYPGFMSVSDALANGFGVLVTFVPGSLPISLTLALTAIAKRMQRHNVLIKNLTTVETLGTVNVICCEKTGTLTQRNMAVTHIAYADCECQVARLMGGPVAAARLYETAALCNDAFFDPETAHLLPAERTVSGDATDCALLRLAAEIRPSPTDAVKLLTIPFNLRRRYMLTVCKQPGGSPFVLIKGAPETLFRLCTQAQTADGTLVPFDASLRTRMENTQARWAEESGCRALLLCRREFLPENNPLAGLEDNPAQMYTVATQSLSDLCIVGLVGMVDPPRTEIPSVVDTFRGAGIRVFMVTGDYAPTAAFVARQCHIITGSIIDTIGDALDRAEHNITKAKPASDEKPLSRLASRISIFGSNANPQMDDLCKCRSAPASLALAREESLAETAVGCRHSLVVSGPDLEGLRADHWDAICSYEEIVFARIRPDQKLQIVEELTSRSNFVAVTGDDVNDLPAMRAAHVGVAMGNGSEVAKEAADMVLLDNNFSSIITAIECGRLVFANLKKVIIYLLPMTNLSEIVPSMFNVVLGLPIPLSTFLMLVINTITDVWASTMLIHEEPEHDILLHPPRDPQKESLVDVKFFVQAYGFIGVIETVTGHFMFFLSIYWQSGIGPSSIFLAFNRWSDGYLGFSKAQLAGFVSVAGSVHFMTLVIMQWGNMFAARTRTLSIVQQNPLWGPRCNPLLLVAIPISVAVALFVNEIPWFNEVFLTGRIPVEFFFLPIPFAFLLIAAEEARKYVVRRYPSSVVARMAW</sequence>
<dbReference type="AlphaFoldDB" id="A0A9W8GSB1"/>
<dbReference type="GO" id="GO:1902600">
    <property type="term" value="P:proton transmembrane transport"/>
    <property type="evidence" value="ECO:0007669"/>
    <property type="project" value="TreeGrafter"/>
</dbReference>
<dbReference type="InterPro" id="IPR023298">
    <property type="entry name" value="ATPase_P-typ_TM_dom_sf"/>
</dbReference>
<keyword evidence="6 8" id="KW-1133">Transmembrane helix</keyword>
<feature type="transmembrane region" description="Helical" evidence="8">
    <location>
        <begin position="1060"/>
        <end position="1079"/>
    </location>
</feature>
<evidence type="ECO:0000313" key="10">
    <source>
        <dbReference type="EMBL" id="KAJ2691056.1"/>
    </source>
</evidence>
<dbReference type="InterPro" id="IPR023214">
    <property type="entry name" value="HAD_sf"/>
</dbReference>
<keyword evidence="7 8" id="KW-0472">Membrane</keyword>
<keyword evidence="3 8" id="KW-0812">Transmembrane</keyword>
<dbReference type="GO" id="GO:0006883">
    <property type="term" value="P:intracellular sodium ion homeostasis"/>
    <property type="evidence" value="ECO:0007669"/>
    <property type="project" value="TreeGrafter"/>
</dbReference>
<evidence type="ECO:0000256" key="8">
    <source>
        <dbReference type="SAM" id="Phobius"/>
    </source>
</evidence>
<gene>
    <name evidence="10" type="ORF">IWW39_000264</name>
</gene>